<dbReference type="Proteomes" id="UP001432322">
    <property type="component" value="Unassembled WGS sequence"/>
</dbReference>
<feature type="non-terminal residue" evidence="1">
    <location>
        <position position="1"/>
    </location>
</feature>
<dbReference type="AlphaFoldDB" id="A0AAV5VWQ6"/>
<name>A0AAV5VWQ6_9BILA</name>
<dbReference type="EMBL" id="BTSY01000004">
    <property type="protein sequence ID" value="GMT24019.1"/>
    <property type="molecule type" value="Genomic_DNA"/>
</dbReference>
<proteinExistence type="predicted"/>
<evidence type="ECO:0000313" key="1">
    <source>
        <dbReference type="EMBL" id="GMT24019.1"/>
    </source>
</evidence>
<protein>
    <submittedName>
        <fullName evidence="1">Uncharacterized protein</fullName>
    </submittedName>
</protein>
<comment type="caution">
    <text evidence="1">The sequence shown here is derived from an EMBL/GenBank/DDBJ whole genome shotgun (WGS) entry which is preliminary data.</text>
</comment>
<organism evidence="1 2">
    <name type="scientific">Pristionchus fissidentatus</name>
    <dbReference type="NCBI Taxonomy" id="1538716"/>
    <lineage>
        <taxon>Eukaryota</taxon>
        <taxon>Metazoa</taxon>
        <taxon>Ecdysozoa</taxon>
        <taxon>Nematoda</taxon>
        <taxon>Chromadorea</taxon>
        <taxon>Rhabditida</taxon>
        <taxon>Rhabditina</taxon>
        <taxon>Diplogasteromorpha</taxon>
        <taxon>Diplogasteroidea</taxon>
        <taxon>Neodiplogasteridae</taxon>
        <taxon>Pristionchus</taxon>
    </lineage>
</organism>
<reference evidence="1" key="1">
    <citation type="submission" date="2023-10" db="EMBL/GenBank/DDBJ databases">
        <title>Genome assembly of Pristionchus species.</title>
        <authorList>
            <person name="Yoshida K."/>
            <person name="Sommer R.J."/>
        </authorList>
    </citation>
    <scope>NUCLEOTIDE SEQUENCE</scope>
    <source>
        <strain evidence="1">RS5133</strain>
    </source>
</reference>
<evidence type="ECO:0000313" key="2">
    <source>
        <dbReference type="Proteomes" id="UP001432322"/>
    </source>
</evidence>
<sequence>QTYKDFSQYIAYARCVRPPPNPSADCSCGSIPHTGPQALQTVELEPYMNKRPACPTGYNLWVYCSRQMLNPYKHRTSTHVEFSVG</sequence>
<keyword evidence="2" id="KW-1185">Reference proteome</keyword>
<accession>A0AAV5VWQ6</accession>
<gene>
    <name evidence="1" type="ORF">PFISCL1PPCAC_15316</name>
</gene>